<name>A0ACA9RAY3_9GLOM</name>
<accession>A0ACA9RAY3</accession>
<dbReference type="EMBL" id="CAJVQC010047163">
    <property type="protein sequence ID" value="CAG8784270.1"/>
    <property type="molecule type" value="Genomic_DNA"/>
</dbReference>
<feature type="non-terminal residue" evidence="1">
    <location>
        <position position="1"/>
    </location>
</feature>
<reference evidence="1" key="1">
    <citation type="submission" date="2021-06" db="EMBL/GenBank/DDBJ databases">
        <authorList>
            <person name="Kallberg Y."/>
            <person name="Tangrot J."/>
            <person name="Rosling A."/>
        </authorList>
    </citation>
    <scope>NUCLEOTIDE SEQUENCE</scope>
    <source>
        <strain evidence="1">MA461A</strain>
    </source>
</reference>
<protein>
    <submittedName>
        <fullName evidence="1">8088_t:CDS:1</fullName>
    </submittedName>
</protein>
<evidence type="ECO:0000313" key="2">
    <source>
        <dbReference type="Proteomes" id="UP000789920"/>
    </source>
</evidence>
<gene>
    <name evidence="1" type="ORF">RPERSI_LOCUS18046</name>
</gene>
<evidence type="ECO:0000313" key="1">
    <source>
        <dbReference type="EMBL" id="CAG8784270.1"/>
    </source>
</evidence>
<dbReference type="Proteomes" id="UP000789920">
    <property type="component" value="Unassembled WGS sequence"/>
</dbReference>
<organism evidence="1 2">
    <name type="scientific">Racocetra persica</name>
    <dbReference type="NCBI Taxonomy" id="160502"/>
    <lineage>
        <taxon>Eukaryota</taxon>
        <taxon>Fungi</taxon>
        <taxon>Fungi incertae sedis</taxon>
        <taxon>Mucoromycota</taxon>
        <taxon>Glomeromycotina</taxon>
        <taxon>Glomeromycetes</taxon>
        <taxon>Diversisporales</taxon>
        <taxon>Gigasporaceae</taxon>
        <taxon>Racocetra</taxon>
    </lineage>
</organism>
<keyword evidence="2" id="KW-1185">Reference proteome</keyword>
<sequence length="200" mass="22900">STCANSSDGQTQLRFNIQPKKRLYTKESTRKDITDMVVLDELSFQFVEGRGFRKLIDGLLPDFSISADTIKRDIMKAYSKRKTLIKEILQNAEVTAHFLDKDWNLISMLSSFPLIPYLHTRINIANCIKAKTDEWFITTKLQTITLDNAASNNVAIHELADLISQDSYIQIDEELFHNRCLAHILNLIVKDSLKKIANVI</sequence>
<comment type="caution">
    <text evidence="1">The sequence shown here is derived from an EMBL/GenBank/DDBJ whole genome shotgun (WGS) entry which is preliminary data.</text>
</comment>
<proteinExistence type="predicted"/>